<accession>A0A2T2WX41</accession>
<dbReference type="EMBL" id="PXYT01000032">
    <property type="protein sequence ID" value="PSR26804.1"/>
    <property type="molecule type" value="Genomic_DNA"/>
</dbReference>
<dbReference type="AlphaFoldDB" id="A0A2T2WX41"/>
<dbReference type="InterPro" id="IPR021637">
    <property type="entry name" value="DUF3243"/>
</dbReference>
<sequence>MAKGVPGSFRDLKSRTAEKLRKGENDVPEDVVEMGNSMLNAGVEPKSPQDRVAKRMWKNSGPREKEALAGMVTRMAKDDNEKS</sequence>
<reference evidence="2 3" key="1">
    <citation type="journal article" date="2014" name="BMC Genomics">
        <title>Comparison of environmental and isolate Sulfobacillus genomes reveals diverse carbon, sulfur, nitrogen, and hydrogen metabolisms.</title>
        <authorList>
            <person name="Justice N.B."/>
            <person name="Norman A."/>
            <person name="Brown C.T."/>
            <person name="Singh A."/>
            <person name="Thomas B.C."/>
            <person name="Banfield J.F."/>
        </authorList>
    </citation>
    <scope>NUCLEOTIDE SEQUENCE [LARGE SCALE GENOMIC DNA]</scope>
    <source>
        <strain evidence="2">AMDSBA1</strain>
    </source>
</reference>
<organism evidence="2 3">
    <name type="scientific">Sulfobacillus benefaciens</name>
    <dbReference type="NCBI Taxonomy" id="453960"/>
    <lineage>
        <taxon>Bacteria</taxon>
        <taxon>Bacillati</taxon>
        <taxon>Bacillota</taxon>
        <taxon>Clostridia</taxon>
        <taxon>Eubacteriales</taxon>
        <taxon>Clostridiales Family XVII. Incertae Sedis</taxon>
        <taxon>Sulfobacillus</taxon>
    </lineage>
</organism>
<evidence type="ECO:0008006" key="4">
    <source>
        <dbReference type="Google" id="ProtNLM"/>
    </source>
</evidence>
<feature type="region of interest" description="Disordered" evidence="1">
    <location>
        <begin position="1"/>
        <end position="62"/>
    </location>
</feature>
<dbReference type="Proteomes" id="UP000242699">
    <property type="component" value="Unassembled WGS sequence"/>
</dbReference>
<dbReference type="Gene3D" id="1.10.760.20">
    <property type="entry name" value="Protein of unknown function DUF3243"/>
    <property type="match status" value="1"/>
</dbReference>
<gene>
    <name evidence="2" type="ORF">C7B43_12975</name>
</gene>
<feature type="compositionally biased region" description="Basic and acidic residues" evidence="1">
    <location>
        <begin position="10"/>
        <end position="25"/>
    </location>
</feature>
<dbReference type="Pfam" id="PF11588">
    <property type="entry name" value="DUF3243"/>
    <property type="match status" value="1"/>
</dbReference>
<dbReference type="InterPro" id="IPR038292">
    <property type="entry name" value="YmfJ/YflH_sf"/>
</dbReference>
<comment type="caution">
    <text evidence="2">The sequence shown here is derived from an EMBL/GenBank/DDBJ whole genome shotgun (WGS) entry which is preliminary data.</text>
</comment>
<proteinExistence type="predicted"/>
<evidence type="ECO:0000313" key="2">
    <source>
        <dbReference type="EMBL" id="PSR26804.1"/>
    </source>
</evidence>
<protein>
    <recommendedName>
        <fullName evidence="4">DUF3243 domain-containing protein</fullName>
    </recommendedName>
</protein>
<name>A0A2T2WX41_9FIRM</name>
<evidence type="ECO:0000313" key="3">
    <source>
        <dbReference type="Proteomes" id="UP000242699"/>
    </source>
</evidence>
<evidence type="ECO:0000256" key="1">
    <source>
        <dbReference type="SAM" id="MobiDB-lite"/>
    </source>
</evidence>